<dbReference type="PANTHER" id="PTHR11229">
    <property type="entry name" value="50S RIBOSOMAL PROTEIN L3"/>
    <property type="match status" value="1"/>
</dbReference>
<dbReference type="NCBIfam" id="TIGR03625">
    <property type="entry name" value="L3_bact"/>
    <property type="match status" value="1"/>
</dbReference>
<reference evidence="9" key="1">
    <citation type="submission" date="2022-08" db="EMBL/GenBank/DDBJ databases">
        <title>Draft genome sequencing of Roseisolibacter agri AW1220.</title>
        <authorList>
            <person name="Tobiishi Y."/>
            <person name="Tonouchi A."/>
        </authorList>
    </citation>
    <scope>NUCLEOTIDE SEQUENCE</scope>
    <source>
        <strain evidence="9">AW1220</strain>
    </source>
</reference>
<protein>
    <recommendedName>
        <fullName evidence="6 7">Large ribosomal subunit protein uL3</fullName>
    </recommendedName>
</protein>
<accession>A0AA37Q4G0</accession>
<gene>
    <name evidence="7 9" type="primary">rplC</name>
    <name evidence="9" type="ORF">rosag_26670</name>
</gene>
<keyword evidence="10" id="KW-1185">Reference proteome</keyword>
<evidence type="ECO:0000256" key="2">
    <source>
        <dbReference type="ARBA" id="ARBA00022730"/>
    </source>
</evidence>
<evidence type="ECO:0000256" key="3">
    <source>
        <dbReference type="ARBA" id="ARBA00022884"/>
    </source>
</evidence>
<evidence type="ECO:0000256" key="1">
    <source>
        <dbReference type="ARBA" id="ARBA00006540"/>
    </source>
</evidence>
<dbReference type="RefSeq" id="WP_284350621.1">
    <property type="nucleotide sequence ID" value="NZ_BRXS01000004.1"/>
</dbReference>
<dbReference type="GO" id="GO:0006412">
    <property type="term" value="P:translation"/>
    <property type="evidence" value="ECO:0007669"/>
    <property type="project" value="UniProtKB-UniRule"/>
</dbReference>
<evidence type="ECO:0000256" key="8">
    <source>
        <dbReference type="SAM" id="MobiDB-lite"/>
    </source>
</evidence>
<dbReference type="FunFam" id="2.40.30.10:FF:000004">
    <property type="entry name" value="50S ribosomal protein L3"/>
    <property type="match status" value="1"/>
</dbReference>
<organism evidence="9 10">
    <name type="scientific">Roseisolibacter agri</name>
    <dbReference type="NCBI Taxonomy" id="2014610"/>
    <lineage>
        <taxon>Bacteria</taxon>
        <taxon>Pseudomonadati</taxon>
        <taxon>Gemmatimonadota</taxon>
        <taxon>Gemmatimonadia</taxon>
        <taxon>Gemmatimonadales</taxon>
        <taxon>Gemmatimonadaceae</taxon>
        <taxon>Roseisolibacter</taxon>
    </lineage>
</organism>
<dbReference type="GO" id="GO:0003735">
    <property type="term" value="F:structural constituent of ribosome"/>
    <property type="evidence" value="ECO:0007669"/>
    <property type="project" value="UniProtKB-UniRule"/>
</dbReference>
<dbReference type="InterPro" id="IPR019927">
    <property type="entry name" value="Ribosomal_uL3_bac/org-type"/>
</dbReference>
<dbReference type="Proteomes" id="UP001161325">
    <property type="component" value="Unassembled WGS sequence"/>
</dbReference>
<dbReference type="Gene3D" id="2.40.30.10">
    <property type="entry name" value="Translation factors"/>
    <property type="match status" value="2"/>
</dbReference>
<feature type="region of interest" description="Disordered" evidence="8">
    <location>
        <begin position="150"/>
        <end position="173"/>
    </location>
</feature>
<comment type="function">
    <text evidence="7">One of the primary rRNA binding proteins, it binds directly near the 3'-end of the 23S rRNA, where it nucleates assembly of the 50S subunit.</text>
</comment>
<dbReference type="AlphaFoldDB" id="A0AA37Q4G0"/>
<evidence type="ECO:0000256" key="7">
    <source>
        <dbReference type="HAMAP-Rule" id="MF_01325"/>
    </source>
</evidence>
<evidence type="ECO:0000313" key="10">
    <source>
        <dbReference type="Proteomes" id="UP001161325"/>
    </source>
</evidence>
<dbReference type="GO" id="GO:0019843">
    <property type="term" value="F:rRNA binding"/>
    <property type="evidence" value="ECO:0007669"/>
    <property type="project" value="UniProtKB-UniRule"/>
</dbReference>
<evidence type="ECO:0000256" key="4">
    <source>
        <dbReference type="ARBA" id="ARBA00022980"/>
    </source>
</evidence>
<evidence type="ECO:0000313" key="9">
    <source>
        <dbReference type="EMBL" id="GLC26154.1"/>
    </source>
</evidence>
<comment type="subunit">
    <text evidence="7">Part of the 50S ribosomal subunit. Forms a cluster with proteins L14 and L19.</text>
</comment>
<dbReference type="HAMAP" id="MF_01325_B">
    <property type="entry name" value="Ribosomal_uL3_B"/>
    <property type="match status" value="1"/>
</dbReference>
<keyword evidence="5 7" id="KW-0687">Ribonucleoprotein</keyword>
<comment type="similarity">
    <text evidence="1 7">Belongs to the universal ribosomal protein uL3 family.</text>
</comment>
<dbReference type="Pfam" id="PF00297">
    <property type="entry name" value="Ribosomal_L3"/>
    <property type="match status" value="1"/>
</dbReference>
<name>A0AA37Q4G0_9BACT</name>
<keyword evidence="4 7" id="KW-0689">Ribosomal protein</keyword>
<sequence>MIGIIGKKLGMTQIFNEQGQQIPVTVIEAEPNPVTKVVDKAAAGFAAIELGYGKQRTARENAKGERTPKGARATKAALGHAAKAGLDAAPRVLRSFRLDDAPGKGAEIPSYAVGQTIGVDIFAAGERVKVTGTTKGRGFQGVVKRWGFGGGANTHGNTKHRKPGSIGPGTDPSRVIKGKKMPGHYGAERHTQAGLRVEKIDTERNLIYIRGSVAGPTNGIVLVRKQG</sequence>
<proteinExistence type="inferred from homology"/>
<dbReference type="PANTHER" id="PTHR11229:SF16">
    <property type="entry name" value="LARGE RIBOSOMAL SUBUNIT PROTEIN UL3C"/>
    <property type="match status" value="1"/>
</dbReference>
<dbReference type="SUPFAM" id="SSF50447">
    <property type="entry name" value="Translation proteins"/>
    <property type="match status" value="1"/>
</dbReference>
<keyword evidence="2 7" id="KW-0699">rRNA-binding</keyword>
<evidence type="ECO:0000256" key="5">
    <source>
        <dbReference type="ARBA" id="ARBA00023274"/>
    </source>
</evidence>
<dbReference type="InterPro" id="IPR000597">
    <property type="entry name" value="Ribosomal_uL3"/>
</dbReference>
<dbReference type="InterPro" id="IPR009000">
    <property type="entry name" value="Transl_B-barrel_sf"/>
</dbReference>
<keyword evidence="3 7" id="KW-0694">RNA-binding</keyword>
<dbReference type="GO" id="GO:0022625">
    <property type="term" value="C:cytosolic large ribosomal subunit"/>
    <property type="evidence" value="ECO:0007669"/>
    <property type="project" value="TreeGrafter"/>
</dbReference>
<comment type="caution">
    <text evidence="9">The sequence shown here is derived from an EMBL/GenBank/DDBJ whole genome shotgun (WGS) entry which is preliminary data.</text>
</comment>
<evidence type="ECO:0000256" key="6">
    <source>
        <dbReference type="ARBA" id="ARBA00035243"/>
    </source>
</evidence>
<dbReference type="EMBL" id="BRXS01000004">
    <property type="protein sequence ID" value="GLC26154.1"/>
    <property type="molecule type" value="Genomic_DNA"/>
</dbReference>